<sequence length="361" mass="39990">MIRTSSSPHPPSEMTKGDPLPSPASSLMSVPREVLAHITSHLSVSDADLVSFLRGATDDEFAEWVDLVLARSDDVAGARKREKRLSEEIFDRLVPALAIMHYCFSGDGFQGRDGKKRVSYFAERALERVTMCPLFVMERKYSGEDSYGLVAPGLESTGDENSGDVAASVECVGPMDVAKTDWDQDEQHQKLVSESAHTFLEALDIYKTRKEKLRFLKAHGVDDLVKDFLSMRPQHAYQHGVQFLIPENMAMKNGAVDKKSKGNNVEEGEESGGEEAKESVDEESDESRDEESEESEGEESKGSESEQSKGNEGTENEENEVKESENPEGAGTNEEAEEIDDRWESSSSTWCGSKASDEEIW</sequence>
<feature type="compositionally biased region" description="Acidic residues" evidence="1">
    <location>
        <begin position="280"/>
        <end position="297"/>
    </location>
</feature>
<dbReference type="EMBL" id="KQ965738">
    <property type="protein sequence ID" value="KXS19399.1"/>
    <property type="molecule type" value="Genomic_DNA"/>
</dbReference>
<feature type="region of interest" description="Disordered" evidence="1">
    <location>
        <begin position="255"/>
        <end position="361"/>
    </location>
</feature>
<reference evidence="2 3" key="1">
    <citation type="journal article" date="2015" name="Genome Biol. Evol.">
        <title>Phylogenomic analyses indicate that early fungi evolved digesting cell walls of algal ancestors of land plants.</title>
        <authorList>
            <person name="Chang Y."/>
            <person name="Wang S."/>
            <person name="Sekimoto S."/>
            <person name="Aerts A.L."/>
            <person name="Choi C."/>
            <person name="Clum A."/>
            <person name="LaButti K.M."/>
            <person name="Lindquist E.A."/>
            <person name="Yee Ngan C."/>
            <person name="Ohm R.A."/>
            <person name="Salamov A.A."/>
            <person name="Grigoriev I.V."/>
            <person name="Spatafora J.W."/>
            <person name="Berbee M.L."/>
        </authorList>
    </citation>
    <scope>NUCLEOTIDE SEQUENCE [LARGE SCALE GENOMIC DNA]</scope>
    <source>
        <strain evidence="2 3">JEL478</strain>
    </source>
</reference>
<protein>
    <submittedName>
        <fullName evidence="2">Uncharacterized protein</fullName>
    </submittedName>
</protein>
<keyword evidence="3" id="KW-1185">Reference proteome</keyword>
<evidence type="ECO:0000256" key="1">
    <source>
        <dbReference type="SAM" id="MobiDB-lite"/>
    </source>
</evidence>
<gene>
    <name evidence="2" type="ORF">M427DRAFT_67061</name>
</gene>
<dbReference type="Proteomes" id="UP000070544">
    <property type="component" value="Unassembled WGS sequence"/>
</dbReference>
<evidence type="ECO:0000313" key="3">
    <source>
        <dbReference type="Proteomes" id="UP000070544"/>
    </source>
</evidence>
<name>A0A139ARQ6_GONPJ</name>
<feature type="region of interest" description="Disordered" evidence="1">
    <location>
        <begin position="1"/>
        <end position="26"/>
    </location>
</feature>
<dbReference type="AlphaFoldDB" id="A0A139ARQ6"/>
<feature type="compositionally biased region" description="Basic and acidic residues" evidence="1">
    <location>
        <begin position="298"/>
        <end position="309"/>
    </location>
</feature>
<accession>A0A139ARQ6</accession>
<proteinExistence type="predicted"/>
<evidence type="ECO:0000313" key="2">
    <source>
        <dbReference type="EMBL" id="KXS19399.1"/>
    </source>
</evidence>
<organism evidence="2 3">
    <name type="scientific">Gonapodya prolifera (strain JEL478)</name>
    <name type="common">Monoblepharis prolifera</name>
    <dbReference type="NCBI Taxonomy" id="1344416"/>
    <lineage>
        <taxon>Eukaryota</taxon>
        <taxon>Fungi</taxon>
        <taxon>Fungi incertae sedis</taxon>
        <taxon>Chytridiomycota</taxon>
        <taxon>Chytridiomycota incertae sedis</taxon>
        <taxon>Monoblepharidomycetes</taxon>
        <taxon>Monoblepharidales</taxon>
        <taxon>Gonapodyaceae</taxon>
        <taxon>Gonapodya</taxon>
    </lineage>
</organism>